<sequence length="396" mass="45689">MYKLLSHNDLDGIGCGIVAKLAFGDDVNVRYNSVQMLNREVERFLEQGNTGTELIITDLSVDEENETRIEEFIKKGGKVTLIDHHKTALHLNEYEWGNVTVEQEDGKLTSATSLLYAWLIDKGFLERTRAADEFVELVRQYDTWEWEKNGNDKARRLNALFFMGSFDEFESKMLERLQSDAPFQFDPFEKQLLNMEDDKMARYIRKKRREMVQLEHEGLYAGVVHAESYHSELGNELGKENLHLDYIVILNMGGRKVSFRTVHDDVDVSEVAGTFGGGGHAKASGASMSKEAFASYVEAAFQKEPLREDARHTRYNLKESPFGTIYRAPEGDLYFIHPKDDGSWGVERNGRVQDETFETFYDAEKFLKRERNVWLLNDDQFVKFLLDRLQKAEAES</sequence>
<dbReference type="SUPFAM" id="SSF64182">
    <property type="entry name" value="DHH phosphoesterases"/>
    <property type="match status" value="1"/>
</dbReference>
<name>A0A165GS01_9BACL</name>
<evidence type="ECO:0000313" key="3">
    <source>
        <dbReference type="EMBL" id="KZE37434.1"/>
    </source>
</evidence>
<dbReference type="Proteomes" id="UP000076490">
    <property type="component" value="Unassembled WGS sequence"/>
</dbReference>
<feature type="domain" description="DHHA1" evidence="1">
    <location>
        <begin position="246"/>
        <end position="300"/>
    </location>
</feature>
<dbReference type="OrthoDB" id="2035301at2"/>
<proteinExistence type="predicted"/>
<dbReference type="InterPro" id="IPR003156">
    <property type="entry name" value="DHHA1_dom"/>
</dbReference>
<dbReference type="Pfam" id="PF26386">
    <property type="entry name" value="NrnB_C"/>
    <property type="match status" value="1"/>
</dbReference>
<dbReference type="PANTHER" id="PTHR42146:SF1">
    <property type="entry name" value="OLIGORIBONUCLEASE NRNB"/>
    <property type="match status" value="1"/>
</dbReference>
<evidence type="ECO:0000313" key="4">
    <source>
        <dbReference type="Proteomes" id="UP000076490"/>
    </source>
</evidence>
<evidence type="ECO:0000259" key="2">
    <source>
        <dbReference type="Pfam" id="PF26386"/>
    </source>
</evidence>
<protein>
    <submittedName>
        <fullName evidence="3">Oligoribonuclease</fullName>
    </submittedName>
</protein>
<feature type="domain" description="Oligoribonuclease NrnB C-terminal" evidence="2">
    <location>
        <begin position="323"/>
        <end position="393"/>
    </location>
</feature>
<organism evidence="3 4">
    <name type="scientific">Bhargavaea cecembensis</name>
    <dbReference type="NCBI Taxonomy" id="394098"/>
    <lineage>
        <taxon>Bacteria</taxon>
        <taxon>Bacillati</taxon>
        <taxon>Bacillota</taxon>
        <taxon>Bacilli</taxon>
        <taxon>Bacillales</taxon>
        <taxon>Caryophanaceae</taxon>
        <taxon>Bhargavaea</taxon>
    </lineage>
</organism>
<comment type="caution">
    <text evidence="3">The sequence shown here is derived from an EMBL/GenBank/DDBJ whole genome shotgun (WGS) entry which is preliminary data.</text>
</comment>
<accession>A0A165GS01</accession>
<dbReference type="InterPro" id="IPR052968">
    <property type="entry name" value="Nucleotide_metab_enz"/>
</dbReference>
<reference evidence="3 4" key="1">
    <citation type="submission" date="2016-01" db="EMBL/GenBank/DDBJ databases">
        <title>Whole genome sequencing of Bhargavaea cecembensis T14.</title>
        <authorList>
            <person name="Hong K.W."/>
        </authorList>
    </citation>
    <scope>NUCLEOTIDE SEQUENCE [LARGE SCALE GENOMIC DNA]</scope>
    <source>
        <strain evidence="3 4">T14</strain>
    </source>
</reference>
<dbReference type="PANTHER" id="PTHR42146">
    <property type="entry name" value="3',5'-CYCLIC-NUCLEOTIDE PHOSPHODIESTERASE"/>
    <property type="match status" value="1"/>
</dbReference>
<evidence type="ECO:0000259" key="1">
    <source>
        <dbReference type="Pfam" id="PF02272"/>
    </source>
</evidence>
<dbReference type="AlphaFoldDB" id="A0A165GS01"/>
<dbReference type="Gene3D" id="3.90.1640.10">
    <property type="entry name" value="inorganic pyrophosphatase (n-terminal core)"/>
    <property type="match status" value="1"/>
</dbReference>
<dbReference type="InterPro" id="IPR058608">
    <property type="entry name" value="NrnB_C"/>
</dbReference>
<gene>
    <name evidence="3" type="ORF">AV656_12760</name>
</gene>
<dbReference type="RefSeq" id="WP_063182677.1">
    <property type="nucleotide sequence ID" value="NZ_LQNT01000011.1"/>
</dbReference>
<dbReference type="EMBL" id="LQNT01000011">
    <property type="protein sequence ID" value="KZE37434.1"/>
    <property type="molecule type" value="Genomic_DNA"/>
</dbReference>
<dbReference type="Pfam" id="PF02272">
    <property type="entry name" value="DHHA1"/>
    <property type="match status" value="1"/>
</dbReference>
<dbReference type="InterPro" id="IPR038763">
    <property type="entry name" value="DHH_sf"/>
</dbReference>
<dbReference type="GO" id="GO:0003676">
    <property type="term" value="F:nucleic acid binding"/>
    <property type="evidence" value="ECO:0007669"/>
    <property type="project" value="InterPro"/>
</dbReference>
<dbReference type="Gene3D" id="3.10.310.30">
    <property type="match status" value="1"/>
</dbReference>